<gene>
    <name evidence="2" type="ORF">BPSY_1447</name>
</gene>
<dbReference type="EMBL" id="JGZI01000010">
    <property type="protein sequence ID" value="KFI81039.1"/>
    <property type="molecule type" value="Genomic_DNA"/>
</dbReference>
<evidence type="ECO:0000256" key="1">
    <source>
        <dbReference type="SAM" id="SignalP"/>
    </source>
</evidence>
<feature type="signal peptide" evidence="1">
    <location>
        <begin position="1"/>
        <end position="23"/>
    </location>
</feature>
<comment type="caution">
    <text evidence="2">The sequence shown here is derived from an EMBL/GenBank/DDBJ whole genome shotgun (WGS) entry which is preliminary data.</text>
</comment>
<name>A0A087CCN9_9BIFI</name>
<proteinExistence type="predicted"/>
<protein>
    <submittedName>
        <fullName evidence="2">Uncharacterized protein</fullName>
    </submittedName>
</protein>
<evidence type="ECO:0000313" key="3">
    <source>
        <dbReference type="Proteomes" id="UP000029050"/>
    </source>
</evidence>
<sequence length="64" mass="7068">MKTNSFKALKAMLLSSVSSPLTSGENTTKSASVQNTLMFSDNHRIERVILLAPTVIHCGQLHRR</sequence>
<dbReference type="AlphaFoldDB" id="A0A087CCN9"/>
<accession>A0A087CCN9</accession>
<keyword evidence="3" id="KW-1185">Reference proteome</keyword>
<organism evidence="2 3">
    <name type="scientific">Bifidobacterium psychraerophilum</name>
    <dbReference type="NCBI Taxonomy" id="218140"/>
    <lineage>
        <taxon>Bacteria</taxon>
        <taxon>Bacillati</taxon>
        <taxon>Actinomycetota</taxon>
        <taxon>Actinomycetes</taxon>
        <taxon>Bifidobacteriales</taxon>
        <taxon>Bifidobacteriaceae</taxon>
        <taxon>Bifidobacterium</taxon>
    </lineage>
</organism>
<dbReference type="Proteomes" id="UP000029050">
    <property type="component" value="Unassembled WGS sequence"/>
</dbReference>
<keyword evidence="1" id="KW-0732">Signal</keyword>
<reference evidence="2 3" key="1">
    <citation type="submission" date="2014-03" db="EMBL/GenBank/DDBJ databases">
        <title>Genomics of Bifidobacteria.</title>
        <authorList>
            <person name="Ventura M."/>
            <person name="Milani C."/>
            <person name="Lugli G.A."/>
        </authorList>
    </citation>
    <scope>NUCLEOTIDE SEQUENCE [LARGE SCALE GENOMIC DNA]</scope>
    <source>
        <strain evidence="2 3">LMG 21775</strain>
    </source>
</reference>
<feature type="chain" id="PRO_5039450359" evidence="1">
    <location>
        <begin position="24"/>
        <end position="64"/>
    </location>
</feature>
<dbReference type="STRING" id="218140.BPSY_1447"/>
<evidence type="ECO:0000313" key="2">
    <source>
        <dbReference type="EMBL" id="KFI81039.1"/>
    </source>
</evidence>